<proteinExistence type="predicted"/>
<feature type="chain" id="PRO_5012733477" evidence="2">
    <location>
        <begin position="23"/>
        <end position="301"/>
    </location>
</feature>
<gene>
    <name evidence="4" type="ORF">ROA7745_02981</name>
</gene>
<evidence type="ECO:0000256" key="2">
    <source>
        <dbReference type="SAM" id="SignalP"/>
    </source>
</evidence>
<dbReference type="Proteomes" id="UP000193224">
    <property type="component" value="Unassembled WGS sequence"/>
</dbReference>
<dbReference type="AlphaFoldDB" id="A0A1X7BUB5"/>
<organism evidence="4 5">
    <name type="scientific">Roseovarius aestuarii</name>
    <dbReference type="NCBI Taxonomy" id="475083"/>
    <lineage>
        <taxon>Bacteria</taxon>
        <taxon>Pseudomonadati</taxon>
        <taxon>Pseudomonadota</taxon>
        <taxon>Alphaproteobacteria</taxon>
        <taxon>Rhodobacterales</taxon>
        <taxon>Roseobacteraceae</taxon>
        <taxon>Roseovarius</taxon>
    </lineage>
</organism>
<keyword evidence="1" id="KW-1133">Transmembrane helix</keyword>
<dbReference type="OrthoDB" id="7841314at2"/>
<sequence>MRFILMAATLICVTGIANPAQASQLDSCDIVEGLLALPTDIELVRAGRGDARQFKRNLAQSLSVLKDRRRVAVFSKAEVRTLRIFAGAVREDWKLNGTSANGRKIPGLTRTSKTIQSQLSAIVEKFGCIPHGSNAGSSLWSTGSAPIKPFTLLFVVVGMVLVLLGAYWLVRSRYSAQRKICRLPALIRYDGICTATTMLDISRGGTMIEAPAEAFPTNEVTLHLPGLSIPSRVAWTNKNFAGLKFVKNLSARRVDSIANLKLDSDQPVDLTDEAPSCFEPGCHLLCKTHRMTMQLLQANVA</sequence>
<protein>
    <submittedName>
        <fullName evidence="4">PilZ domain protein</fullName>
    </submittedName>
</protein>
<evidence type="ECO:0000256" key="1">
    <source>
        <dbReference type="SAM" id="Phobius"/>
    </source>
</evidence>
<accession>A0A1X7BUB5</accession>
<dbReference type="EMBL" id="FWXB01000011">
    <property type="protein sequence ID" value="SMC13145.1"/>
    <property type="molecule type" value="Genomic_DNA"/>
</dbReference>
<dbReference type="GO" id="GO:0035438">
    <property type="term" value="F:cyclic-di-GMP binding"/>
    <property type="evidence" value="ECO:0007669"/>
    <property type="project" value="InterPro"/>
</dbReference>
<feature type="domain" description="PilZ" evidence="3">
    <location>
        <begin position="177"/>
        <end position="257"/>
    </location>
</feature>
<keyword evidence="5" id="KW-1185">Reference proteome</keyword>
<dbReference type="InterPro" id="IPR009875">
    <property type="entry name" value="PilZ_domain"/>
</dbReference>
<reference evidence="4 5" key="1">
    <citation type="submission" date="2017-03" db="EMBL/GenBank/DDBJ databases">
        <authorList>
            <person name="Afonso C.L."/>
            <person name="Miller P.J."/>
            <person name="Scott M.A."/>
            <person name="Spackman E."/>
            <person name="Goraichik I."/>
            <person name="Dimitrov K.M."/>
            <person name="Suarez D.L."/>
            <person name="Swayne D.E."/>
        </authorList>
    </citation>
    <scope>NUCLEOTIDE SEQUENCE [LARGE SCALE GENOMIC DNA]</scope>
    <source>
        <strain evidence="4 5">CECT 7745</strain>
    </source>
</reference>
<keyword evidence="2" id="KW-0732">Signal</keyword>
<dbReference type="Pfam" id="PF07238">
    <property type="entry name" value="PilZ"/>
    <property type="match status" value="1"/>
</dbReference>
<evidence type="ECO:0000259" key="3">
    <source>
        <dbReference type="Pfam" id="PF07238"/>
    </source>
</evidence>
<feature type="signal peptide" evidence="2">
    <location>
        <begin position="1"/>
        <end position="22"/>
    </location>
</feature>
<evidence type="ECO:0000313" key="5">
    <source>
        <dbReference type="Proteomes" id="UP000193224"/>
    </source>
</evidence>
<name>A0A1X7BUB5_9RHOB</name>
<feature type="transmembrane region" description="Helical" evidence="1">
    <location>
        <begin position="150"/>
        <end position="170"/>
    </location>
</feature>
<keyword evidence="1" id="KW-0812">Transmembrane</keyword>
<keyword evidence="1" id="KW-0472">Membrane</keyword>
<evidence type="ECO:0000313" key="4">
    <source>
        <dbReference type="EMBL" id="SMC13145.1"/>
    </source>
</evidence>
<dbReference type="SUPFAM" id="SSF141371">
    <property type="entry name" value="PilZ domain-like"/>
    <property type="match status" value="1"/>
</dbReference>